<dbReference type="PANTHER" id="PTHR43792:SF13">
    <property type="entry name" value="ACETYLTRANSFERASE"/>
    <property type="match status" value="1"/>
</dbReference>
<evidence type="ECO:0000313" key="3">
    <source>
        <dbReference type="Proteomes" id="UP000430692"/>
    </source>
</evidence>
<dbReference type="InterPro" id="IPR051531">
    <property type="entry name" value="N-acetyltransferase"/>
</dbReference>
<dbReference type="GO" id="GO:0016747">
    <property type="term" value="F:acyltransferase activity, transferring groups other than amino-acyl groups"/>
    <property type="evidence" value="ECO:0007669"/>
    <property type="project" value="InterPro"/>
</dbReference>
<dbReference type="Pfam" id="PF13302">
    <property type="entry name" value="Acetyltransf_3"/>
    <property type="match status" value="1"/>
</dbReference>
<evidence type="ECO:0000313" key="2">
    <source>
        <dbReference type="EMBL" id="MXQ54649.1"/>
    </source>
</evidence>
<dbReference type="InterPro" id="IPR000182">
    <property type="entry name" value="GNAT_dom"/>
</dbReference>
<dbReference type="InterPro" id="IPR016181">
    <property type="entry name" value="Acyl_CoA_acyltransferase"/>
</dbReference>
<protein>
    <submittedName>
        <fullName evidence="2">GNAT family N-acetyltransferase</fullName>
    </submittedName>
</protein>
<dbReference type="AlphaFoldDB" id="A0A6I4VSE2"/>
<dbReference type="SUPFAM" id="SSF55729">
    <property type="entry name" value="Acyl-CoA N-acyltransferases (Nat)"/>
    <property type="match status" value="1"/>
</dbReference>
<dbReference type="CDD" id="cd04301">
    <property type="entry name" value="NAT_SF"/>
    <property type="match status" value="1"/>
</dbReference>
<accession>A0A6I4VSE2</accession>
<sequence>MKLETKRLLLITVDLKLIDAAAKRDTKAMEALGYKSNGEWPNDDFFEALPYFRKLLIKNNGTRGFDSWIIVTKDTKEIVGGIGFLGDPGPDGVIEIGFGTNESHRRKGYCVEAAQTLLSWAANQAGVKKIIAKCNTDNIGSKYVLKKLGFQMDHSGEDLIHWTYCSAFSLDD</sequence>
<comment type="caution">
    <text evidence="2">The sequence shown here is derived from an EMBL/GenBank/DDBJ whole genome shotgun (WGS) entry which is preliminary data.</text>
</comment>
<dbReference type="RefSeq" id="WP_160801994.1">
    <property type="nucleotide sequence ID" value="NZ_WUUL01000008.1"/>
</dbReference>
<reference evidence="2 3" key="1">
    <citation type="submission" date="2019-12" db="EMBL/GenBank/DDBJ databases">
        <title>Whole-genome analyses of novel actinobacteria.</title>
        <authorList>
            <person name="Sahin N."/>
            <person name="Saygin H."/>
        </authorList>
    </citation>
    <scope>NUCLEOTIDE SEQUENCE [LARGE SCALE GENOMIC DNA]</scope>
    <source>
        <strain evidence="2 3">KC615</strain>
    </source>
</reference>
<dbReference type="PROSITE" id="PS51186">
    <property type="entry name" value="GNAT"/>
    <property type="match status" value="1"/>
</dbReference>
<name>A0A6I4VSE2_9BACL</name>
<dbReference type="PANTHER" id="PTHR43792">
    <property type="entry name" value="GNAT FAMILY, PUTATIVE (AFU_ORTHOLOGUE AFUA_3G00765)-RELATED-RELATED"/>
    <property type="match status" value="1"/>
</dbReference>
<gene>
    <name evidence="2" type="ORF">GSM42_13170</name>
</gene>
<evidence type="ECO:0000259" key="1">
    <source>
        <dbReference type="PROSITE" id="PS51186"/>
    </source>
</evidence>
<dbReference type="Gene3D" id="3.40.630.30">
    <property type="match status" value="1"/>
</dbReference>
<keyword evidence="2" id="KW-0808">Transferase</keyword>
<proteinExistence type="predicted"/>
<dbReference type="Proteomes" id="UP000430692">
    <property type="component" value="Unassembled WGS sequence"/>
</dbReference>
<keyword evidence="3" id="KW-1185">Reference proteome</keyword>
<organism evidence="2 3">
    <name type="scientific">Shimazuella alba</name>
    <dbReference type="NCBI Taxonomy" id="2690964"/>
    <lineage>
        <taxon>Bacteria</taxon>
        <taxon>Bacillati</taxon>
        <taxon>Bacillota</taxon>
        <taxon>Bacilli</taxon>
        <taxon>Bacillales</taxon>
        <taxon>Thermoactinomycetaceae</taxon>
        <taxon>Shimazuella</taxon>
    </lineage>
</organism>
<dbReference type="EMBL" id="WUUL01000008">
    <property type="protein sequence ID" value="MXQ54649.1"/>
    <property type="molecule type" value="Genomic_DNA"/>
</dbReference>
<feature type="domain" description="N-acetyltransferase" evidence="1">
    <location>
        <begin position="16"/>
        <end position="171"/>
    </location>
</feature>